<sequence>MNAFLLAALALVDAAFAGFRAYTGRDGRIRKTRRALLAARRGLAVGVPGLLLSTAVAVSLLFGAADRVARYAELDAAAHRMLLCYAPYAAVVVLSLACYLWGPFRAGTLAVVVGLGPLTLLRPLVVLAGALAAAWGSLPAAPVSAVAAVGVLLVEPAVHRRWYAEPV</sequence>
<reference evidence="2 3" key="1">
    <citation type="submission" date="2019-01" db="EMBL/GenBank/DDBJ databases">
        <title>Genome sequences of Streptomyces and Rhizobium isolates collected from root and soil.</title>
        <authorList>
            <person name="Chhettri S."/>
            <person name="Sevigny J.L."/>
            <person name="Sen A."/>
            <person name="Ennis N."/>
            <person name="Tisa L."/>
        </authorList>
    </citation>
    <scope>NUCLEOTIDE SEQUENCE [LARGE SCALE GENOMIC DNA]</scope>
    <source>
        <strain evidence="2 3">San01</strain>
    </source>
</reference>
<accession>A0A437PZY6</accession>
<keyword evidence="1" id="KW-0472">Membrane</keyword>
<comment type="caution">
    <text evidence="2">The sequence shown here is derived from an EMBL/GenBank/DDBJ whole genome shotgun (WGS) entry which is preliminary data.</text>
</comment>
<feature type="transmembrane region" description="Helical" evidence="1">
    <location>
        <begin position="41"/>
        <end position="62"/>
    </location>
</feature>
<dbReference type="Proteomes" id="UP000283128">
    <property type="component" value="Unassembled WGS sequence"/>
</dbReference>
<proteinExistence type="predicted"/>
<evidence type="ECO:0000256" key="1">
    <source>
        <dbReference type="SAM" id="Phobius"/>
    </source>
</evidence>
<name>A0A437PZY6_9ACTN</name>
<feature type="transmembrane region" description="Helical" evidence="1">
    <location>
        <begin position="82"/>
        <end position="104"/>
    </location>
</feature>
<dbReference type="AlphaFoldDB" id="A0A437PZY6"/>
<protein>
    <submittedName>
        <fullName evidence="2">Uncharacterized protein</fullName>
    </submittedName>
</protein>
<gene>
    <name evidence="2" type="ORF">EOT10_06050</name>
</gene>
<dbReference type="EMBL" id="RZYA01000002">
    <property type="protein sequence ID" value="RVU27844.1"/>
    <property type="molecule type" value="Genomic_DNA"/>
</dbReference>
<keyword evidence="1" id="KW-0812">Transmembrane</keyword>
<keyword evidence="1" id="KW-1133">Transmembrane helix</keyword>
<dbReference type="OrthoDB" id="4249893at2"/>
<feature type="transmembrane region" description="Helical" evidence="1">
    <location>
        <begin position="124"/>
        <end position="154"/>
    </location>
</feature>
<evidence type="ECO:0000313" key="2">
    <source>
        <dbReference type="EMBL" id="RVU27844.1"/>
    </source>
</evidence>
<evidence type="ECO:0000313" key="3">
    <source>
        <dbReference type="Proteomes" id="UP000283128"/>
    </source>
</evidence>
<dbReference type="RefSeq" id="WP_127827000.1">
    <property type="nucleotide sequence ID" value="NZ_RZYA01000002.1"/>
</dbReference>
<organism evidence="2 3">
    <name type="scientific">Streptomyces antnestii</name>
    <dbReference type="NCBI Taxonomy" id="2494256"/>
    <lineage>
        <taxon>Bacteria</taxon>
        <taxon>Bacillati</taxon>
        <taxon>Actinomycetota</taxon>
        <taxon>Actinomycetes</taxon>
        <taxon>Kitasatosporales</taxon>
        <taxon>Streptomycetaceae</taxon>
        <taxon>Streptomyces</taxon>
    </lineage>
</organism>
<keyword evidence="3" id="KW-1185">Reference proteome</keyword>